<protein>
    <submittedName>
        <fullName evidence="2">Uncharacterized protein</fullName>
    </submittedName>
</protein>
<evidence type="ECO:0000313" key="2">
    <source>
        <dbReference type="EMBL" id="OAF67084.1"/>
    </source>
</evidence>
<evidence type="ECO:0000256" key="1">
    <source>
        <dbReference type="SAM" id="Phobius"/>
    </source>
</evidence>
<reference evidence="2 3" key="1">
    <citation type="submission" date="2016-04" db="EMBL/GenBank/DDBJ databases">
        <title>The genome of Intoshia linei affirms orthonectids as highly simplified spiralians.</title>
        <authorList>
            <person name="Mikhailov K.V."/>
            <person name="Slusarev G.S."/>
            <person name="Nikitin M.A."/>
            <person name="Logacheva M.D."/>
            <person name="Penin A."/>
            <person name="Aleoshin V."/>
            <person name="Panchin Y.V."/>
        </authorList>
    </citation>
    <scope>NUCLEOTIDE SEQUENCE [LARGE SCALE GENOMIC DNA]</scope>
    <source>
        <strain evidence="2">Intl2013</strain>
        <tissue evidence="2">Whole animal</tissue>
    </source>
</reference>
<evidence type="ECO:0000313" key="3">
    <source>
        <dbReference type="Proteomes" id="UP000078046"/>
    </source>
</evidence>
<keyword evidence="1" id="KW-0812">Transmembrane</keyword>
<keyword evidence="1" id="KW-1133">Transmembrane helix</keyword>
<name>A0A177B0W9_9BILA</name>
<dbReference type="AlphaFoldDB" id="A0A177B0W9"/>
<dbReference type="EMBL" id="LWCA01000749">
    <property type="protein sequence ID" value="OAF67084.1"/>
    <property type="molecule type" value="Genomic_DNA"/>
</dbReference>
<keyword evidence="1" id="KW-0472">Membrane</keyword>
<keyword evidence="3" id="KW-1185">Reference proteome</keyword>
<gene>
    <name evidence="2" type="ORF">A3Q56_05182</name>
</gene>
<sequence length="820" mass="96997">MERRRRNLSKLSSTTICKEMNHINRTIKRKQCIAFLKRAVLKGDIYMIDTYDTPLYYLKEVNEDHQLLLFIKVLAQSTKFWKKIDLSLYSITRHVIVEQNFSVKYIISSDENFSENRKFIMQDDHFIKHAEKPLVCVWKIANMLTLGNIKLMLNKPVNFKYFERVTNLSQGATHLEDENILPFGILPCSLMKYILLNLPIIAITACAMHLACLFGLLTFICPVSATYDLFHRIFAVNKLIKINETTFELARNTGYVSEEIFGYMNAMRIPFMACMGHNLFSHTYWTKSSKKYKYVFELMLTQHDFSNLPRIAQPMGDGEGLYGFDSSMQYRKSAVISSTALGKYTKVYKSTKKTKKMLLKFKKSVQELHIKHNQIMRKKKMKKRPHCQNKFNQEQDNYIRLLCIAERISETVRNIISTTKLKLFAILSKLEIFKPNSKYNLLVRYNVLYDACVNQNNFVIFYLNHNEEIQRDLLLIVDGTIDYISLCDFVGYNVKTFYQLPSEYHIYYYKKFLNLNKHTISEINQQLFLQFVTSYILHNDITFNNRVEFNVMSKQFSHIEKESYFQDLNKFDICFKMEPKKLSNSNMPFKFGKPLSRFYNILYNNTNRGFFKDYETVQSTIKETKYINFVSKGNAVFLIYNWLQNRVKFECDEISDKSLLQYITCTKFNTRGDFIRQKLMFRKYIVDIEKKFGTQDEMSFFTNFFNQNANELTHPDNGSYERILSNLSSKICNNYLDISESTLSQFIMLPNTSNSEYDKKSDMNNMLFNAIKIINFCKTFEERGVNTSDILKEFNESLGYKEEYIHFALNFIIFSKQHFK</sequence>
<proteinExistence type="predicted"/>
<feature type="transmembrane region" description="Helical" evidence="1">
    <location>
        <begin position="194"/>
        <end position="220"/>
    </location>
</feature>
<accession>A0A177B0W9</accession>
<comment type="caution">
    <text evidence="2">The sequence shown here is derived from an EMBL/GenBank/DDBJ whole genome shotgun (WGS) entry which is preliminary data.</text>
</comment>
<dbReference type="Proteomes" id="UP000078046">
    <property type="component" value="Unassembled WGS sequence"/>
</dbReference>
<organism evidence="2 3">
    <name type="scientific">Intoshia linei</name>
    <dbReference type="NCBI Taxonomy" id="1819745"/>
    <lineage>
        <taxon>Eukaryota</taxon>
        <taxon>Metazoa</taxon>
        <taxon>Spiralia</taxon>
        <taxon>Lophotrochozoa</taxon>
        <taxon>Mesozoa</taxon>
        <taxon>Orthonectida</taxon>
        <taxon>Rhopaluridae</taxon>
        <taxon>Intoshia</taxon>
    </lineage>
</organism>